<feature type="compositionally biased region" description="Acidic residues" evidence="1">
    <location>
        <begin position="187"/>
        <end position="196"/>
    </location>
</feature>
<dbReference type="RefSeq" id="WP_049933547.1">
    <property type="nucleotide sequence ID" value="NZ_ATXS01000072.1"/>
</dbReference>
<reference evidence="2 3" key="1">
    <citation type="submission" date="2017-04" db="EMBL/GenBank/DDBJ databases">
        <title>MLSA of the genus Halorubrum.</title>
        <authorList>
            <person name="De La Haba R."/>
            <person name="Sanchez-Porro C."/>
            <person name="Infante-Dominguez C."/>
            <person name="Ventosa A."/>
        </authorList>
    </citation>
    <scope>NUCLEOTIDE SEQUENCE [LARGE SCALE GENOMIC DNA]</scope>
    <source>
        <strain evidence="2 3">DSM 17463</strain>
    </source>
</reference>
<dbReference type="AlphaFoldDB" id="A0A1X4G425"/>
<dbReference type="Proteomes" id="UP000193587">
    <property type="component" value="Unassembled WGS sequence"/>
</dbReference>
<feature type="region of interest" description="Disordered" evidence="1">
    <location>
        <begin position="162"/>
        <end position="196"/>
    </location>
</feature>
<name>A0A1X4G425_HALEZ</name>
<accession>A0A1X4G425</accession>
<proteinExistence type="predicted"/>
<evidence type="ECO:0000256" key="1">
    <source>
        <dbReference type="SAM" id="MobiDB-lite"/>
    </source>
</evidence>
<evidence type="ECO:0000313" key="3">
    <source>
        <dbReference type="Proteomes" id="UP000193587"/>
    </source>
</evidence>
<gene>
    <name evidence="2" type="ORF">B9H04_17495</name>
</gene>
<organism evidence="2 3">
    <name type="scientific">Halorubrum ezzemoulense DSM 17463</name>
    <dbReference type="NCBI Taxonomy" id="1121945"/>
    <lineage>
        <taxon>Archaea</taxon>
        <taxon>Methanobacteriati</taxon>
        <taxon>Methanobacteriota</taxon>
        <taxon>Stenosarchaea group</taxon>
        <taxon>Halobacteria</taxon>
        <taxon>Halobacteriales</taxon>
        <taxon>Haloferacaceae</taxon>
        <taxon>Halorubrum</taxon>
    </lineage>
</organism>
<dbReference type="STRING" id="1121945.GCA_000421805_03518"/>
<protein>
    <submittedName>
        <fullName evidence="2">Uncharacterized protein</fullName>
    </submittedName>
</protein>
<sequence length="196" mass="22601">MVELPSNDEWPNGWRYSQKRGDYFVLTYDLHEHHVLKTGVDGWKVEYKHNGKPNGSMSTRTSPENGFEVLKRDLYNNFLASEDKPHDMSDVYNQTLPTYAAVFVECVPDADLQPVTGDRRVSNYQELPGYAFIVKEYGNGWERLDVRTIESVDKLEEHVREMDLPNDGPVPAVETRAPMELGHFAPEEDEDKPIRE</sequence>
<comment type="caution">
    <text evidence="2">The sequence shown here is derived from an EMBL/GenBank/DDBJ whole genome shotgun (WGS) entry which is preliminary data.</text>
</comment>
<evidence type="ECO:0000313" key="2">
    <source>
        <dbReference type="EMBL" id="OSO89275.1"/>
    </source>
</evidence>
<dbReference type="EMBL" id="NEDJ01000128">
    <property type="protein sequence ID" value="OSO89275.1"/>
    <property type="molecule type" value="Genomic_DNA"/>
</dbReference>